<dbReference type="CDD" id="cd00054">
    <property type="entry name" value="EGF_CA"/>
    <property type="match status" value="1"/>
</dbReference>
<keyword evidence="3" id="KW-0732">Signal</keyword>
<evidence type="ECO:0000256" key="3">
    <source>
        <dbReference type="SAM" id="SignalP"/>
    </source>
</evidence>
<evidence type="ECO:0000259" key="4">
    <source>
        <dbReference type="PROSITE" id="PS50025"/>
    </source>
</evidence>
<feature type="chain" id="PRO_5032737150" evidence="3">
    <location>
        <begin position="25"/>
        <end position="274"/>
    </location>
</feature>
<organism evidence="6 7">
    <name type="scientific">Mytilus galloprovincialis</name>
    <name type="common">Mediterranean mussel</name>
    <dbReference type="NCBI Taxonomy" id="29158"/>
    <lineage>
        <taxon>Eukaryota</taxon>
        <taxon>Metazoa</taxon>
        <taxon>Spiralia</taxon>
        <taxon>Lophotrochozoa</taxon>
        <taxon>Mollusca</taxon>
        <taxon>Bivalvia</taxon>
        <taxon>Autobranchia</taxon>
        <taxon>Pteriomorphia</taxon>
        <taxon>Mytilida</taxon>
        <taxon>Mytiloidea</taxon>
        <taxon>Mytilidae</taxon>
        <taxon>Mytilinae</taxon>
        <taxon>Mytilus</taxon>
    </lineage>
</organism>
<gene>
    <name evidence="6" type="ORF">MGAL_10B055619</name>
</gene>
<protein>
    <submittedName>
        <fullName evidence="6">Neurexin</fullName>
    </submittedName>
</protein>
<comment type="caution">
    <text evidence="6">The sequence shown here is derived from an EMBL/GenBank/DDBJ whole genome shotgun (WGS) entry which is preliminary data.</text>
</comment>
<keyword evidence="7" id="KW-1185">Reference proteome</keyword>
<evidence type="ECO:0000256" key="1">
    <source>
        <dbReference type="ARBA" id="ARBA00023157"/>
    </source>
</evidence>
<feature type="domain" description="Laminin G" evidence="4">
    <location>
        <begin position="25"/>
        <end position="210"/>
    </location>
</feature>
<evidence type="ECO:0000259" key="5">
    <source>
        <dbReference type="PROSITE" id="PS50026"/>
    </source>
</evidence>
<proteinExistence type="predicted"/>
<reference evidence="6" key="1">
    <citation type="submission" date="2018-11" db="EMBL/GenBank/DDBJ databases">
        <authorList>
            <person name="Alioto T."/>
            <person name="Alioto T."/>
        </authorList>
    </citation>
    <scope>NUCLEOTIDE SEQUENCE</scope>
</reference>
<dbReference type="InterPro" id="IPR001791">
    <property type="entry name" value="Laminin_G"/>
</dbReference>
<dbReference type="Gene3D" id="2.10.25.10">
    <property type="entry name" value="Laminin"/>
    <property type="match status" value="1"/>
</dbReference>
<dbReference type="SUPFAM" id="SSF57196">
    <property type="entry name" value="EGF/Laminin"/>
    <property type="match status" value="1"/>
</dbReference>
<dbReference type="InterPro" id="IPR000742">
    <property type="entry name" value="EGF"/>
</dbReference>
<dbReference type="EMBL" id="UYJE01002547">
    <property type="protein sequence ID" value="VDI11787.1"/>
    <property type="molecule type" value="Genomic_DNA"/>
</dbReference>
<accession>A0A8B6D0I2</accession>
<comment type="caution">
    <text evidence="2">Lacks conserved residue(s) required for the propagation of feature annotation.</text>
</comment>
<dbReference type="SUPFAM" id="SSF49899">
    <property type="entry name" value="Concanavalin A-like lectins/glucanases"/>
    <property type="match status" value="1"/>
</dbReference>
<feature type="signal peptide" evidence="3">
    <location>
        <begin position="1"/>
        <end position="24"/>
    </location>
</feature>
<dbReference type="PROSITE" id="PS50025">
    <property type="entry name" value="LAM_G_DOMAIN"/>
    <property type="match status" value="1"/>
</dbReference>
<dbReference type="AlphaFoldDB" id="A0A8B6D0I2"/>
<dbReference type="OrthoDB" id="6275838at2759"/>
<dbReference type="PROSITE" id="PS50026">
    <property type="entry name" value="EGF_3"/>
    <property type="match status" value="1"/>
</dbReference>
<sequence length="274" mass="30986">MALLQEIVSALFCIAAIVINVCTAGFEIKGSEFAFVKLEEWKPCRNGSIQMEFKTTFENVLLFYTDDGGINDYFEVKLLKGKLHVVFDLGSGKMRLVAGEQLHDNIWHKVLIIRKDSYISLHVDDSTHPRKYQGKDQLFGIQNKFNNYVFVGGIAKDYEDRTQALTLPSVFFETRFNGYIRNILYSNCGGPLFRPKILESLNMTMGTKECITNSPCLHGSVCVEEDNGVSCDCSSTNFRGDKCEIGKFTFTLNIRIIGMPKLLLSVILLLSSRW</sequence>
<dbReference type="Gene3D" id="2.60.120.200">
    <property type="match status" value="1"/>
</dbReference>
<keyword evidence="1" id="KW-1015">Disulfide bond</keyword>
<evidence type="ECO:0000313" key="7">
    <source>
        <dbReference type="Proteomes" id="UP000596742"/>
    </source>
</evidence>
<dbReference type="InterPro" id="IPR013320">
    <property type="entry name" value="ConA-like_dom_sf"/>
</dbReference>
<evidence type="ECO:0000256" key="2">
    <source>
        <dbReference type="PROSITE-ProRule" id="PRU00076"/>
    </source>
</evidence>
<evidence type="ECO:0000313" key="6">
    <source>
        <dbReference type="EMBL" id="VDI11787.1"/>
    </source>
</evidence>
<dbReference type="Pfam" id="PF02210">
    <property type="entry name" value="Laminin_G_2"/>
    <property type="match status" value="1"/>
</dbReference>
<dbReference type="Proteomes" id="UP000596742">
    <property type="component" value="Unassembled WGS sequence"/>
</dbReference>
<feature type="domain" description="EGF-like" evidence="5">
    <location>
        <begin position="206"/>
        <end position="244"/>
    </location>
</feature>
<name>A0A8B6D0I2_MYTGA</name>
<keyword evidence="2" id="KW-0245">EGF-like domain</keyword>
<dbReference type="SMART" id="SM00282">
    <property type="entry name" value="LamG"/>
    <property type="match status" value="1"/>
</dbReference>
<dbReference type="CDD" id="cd00110">
    <property type="entry name" value="LamG"/>
    <property type="match status" value="1"/>
</dbReference>